<reference evidence="2" key="1">
    <citation type="submission" date="2021-04" db="EMBL/GenBank/DDBJ databases">
        <title>Genome based classification of Actinospica acidithermotolerans sp. nov., an actinobacterium isolated from an Indonesian hot spring.</title>
        <authorList>
            <person name="Kusuma A.B."/>
            <person name="Putra K.E."/>
            <person name="Nafisah S."/>
            <person name="Loh J."/>
            <person name="Nouioui I."/>
            <person name="Goodfellow M."/>
        </authorList>
    </citation>
    <scope>NUCLEOTIDE SEQUENCE</scope>
    <source>
        <strain evidence="2">CSCA 57</strain>
    </source>
</reference>
<dbReference type="RefSeq" id="WP_212534088.1">
    <property type="nucleotide sequence ID" value="NZ_JAGSOG010000534.1"/>
</dbReference>
<evidence type="ECO:0000313" key="3">
    <source>
        <dbReference type="Proteomes" id="UP000675781"/>
    </source>
</evidence>
<proteinExistence type="predicted"/>
<comment type="caution">
    <text evidence="2">The sequence shown here is derived from an EMBL/GenBank/DDBJ whole genome shotgun (WGS) entry which is preliminary data.</text>
</comment>
<keyword evidence="3" id="KW-1185">Reference proteome</keyword>
<name>A0A941IWM5_9ACTN</name>
<dbReference type="InterPro" id="IPR007278">
    <property type="entry name" value="DUF397"/>
</dbReference>
<accession>A0A941IWM5</accession>
<dbReference type="AlphaFoldDB" id="A0A941IWM5"/>
<gene>
    <name evidence="2" type="ORF">KDL01_40820</name>
</gene>
<dbReference type="EMBL" id="JAGSOG010000534">
    <property type="protein sequence ID" value="MBR7839666.1"/>
    <property type="molecule type" value="Genomic_DNA"/>
</dbReference>
<dbReference type="Pfam" id="PF04149">
    <property type="entry name" value="DUF397"/>
    <property type="match status" value="1"/>
</dbReference>
<dbReference type="Proteomes" id="UP000675781">
    <property type="component" value="Unassembled WGS sequence"/>
</dbReference>
<feature type="domain" description="DUF397" evidence="1">
    <location>
        <begin position="11"/>
        <end position="64"/>
    </location>
</feature>
<sequence length="74" mass="8032">MSKDHDGVMEAGWRKSSYSNGQGNCVEFKQEDGLILVRDSKQGGTGPVLRFTHAEVGAFLLGAKDGEFDDLAKE</sequence>
<evidence type="ECO:0000259" key="1">
    <source>
        <dbReference type="Pfam" id="PF04149"/>
    </source>
</evidence>
<protein>
    <submittedName>
        <fullName evidence="2">DUF397 domain-containing protein</fullName>
    </submittedName>
</protein>
<evidence type="ECO:0000313" key="2">
    <source>
        <dbReference type="EMBL" id="MBR7839666.1"/>
    </source>
</evidence>
<organism evidence="2 3">
    <name type="scientific">Actinospica durhamensis</name>
    <dbReference type="NCBI Taxonomy" id="1508375"/>
    <lineage>
        <taxon>Bacteria</taxon>
        <taxon>Bacillati</taxon>
        <taxon>Actinomycetota</taxon>
        <taxon>Actinomycetes</taxon>
        <taxon>Catenulisporales</taxon>
        <taxon>Actinospicaceae</taxon>
        <taxon>Actinospica</taxon>
    </lineage>
</organism>